<accession>A0ABS8IIP2</accession>
<keyword evidence="2" id="KW-1185">Reference proteome</keyword>
<evidence type="ECO:0000313" key="1">
    <source>
        <dbReference type="EMBL" id="MCC5604145.1"/>
    </source>
</evidence>
<dbReference type="Proteomes" id="UP001199525">
    <property type="component" value="Unassembled WGS sequence"/>
</dbReference>
<reference evidence="1 2" key="1">
    <citation type="journal article" date="2021" name="Microorganisms">
        <title>Genome Evolution of Filamentous Cyanobacterium Nostoc Species: From Facultative Symbiosis to Free Living.</title>
        <authorList>
            <person name="Huo D."/>
            <person name="Li H."/>
            <person name="Cai F."/>
            <person name="Guo X."/>
            <person name="Qiao Z."/>
            <person name="Wang W."/>
            <person name="Yu G."/>
            <person name="Li R."/>
        </authorList>
    </citation>
    <scope>NUCLEOTIDE SEQUENCE [LARGE SCALE GENOMIC DNA]</scope>
    <source>
        <strain evidence="1 2">CHAB 5714</strain>
    </source>
</reference>
<dbReference type="EMBL" id="JAIVFQ010000110">
    <property type="protein sequence ID" value="MCC5604145.1"/>
    <property type="molecule type" value="Genomic_DNA"/>
</dbReference>
<gene>
    <name evidence="1" type="ORF">LC586_34505</name>
</gene>
<proteinExistence type="predicted"/>
<comment type="caution">
    <text evidence="1">The sequence shown here is derived from an EMBL/GenBank/DDBJ whole genome shotgun (WGS) entry which is preliminary data.</text>
</comment>
<sequence>MVSGTILSNPKQSVNCSSYFYITPKKATDKEEPNKQRALERLGTVAETLEKTSKGVEAGQKIWTTAKPILVKVATWLGAAAGSHLLGL</sequence>
<evidence type="ECO:0000313" key="2">
    <source>
        <dbReference type="Proteomes" id="UP001199525"/>
    </source>
</evidence>
<name>A0ABS8IIP2_9NOSO</name>
<protein>
    <submittedName>
        <fullName evidence="1">Uncharacterized protein</fullName>
    </submittedName>
</protein>
<dbReference type="RefSeq" id="WP_229489970.1">
    <property type="nucleotide sequence ID" value="NZ_JAIVFQ010000110.1"/>
</dbReference>
<organism evidence="1 2">
    <name type="scientific">Nostoc favosum CHAB5714</name>
    <dbReference type="NCBI Taxonomy" id="2780399"/>
    <lineage>
        <taxon>Bacteria</taxon>
        <taxon>Bacillati</taxon>
        <taxon>Cyanobacteriota</taxon>
        <taxon>Cyanophyceae</taxon>
        <taxon>Nostocales</taxon>
        <taxon>Nostocaceae</taxon>
        <taxon>Nostoc</taxon>
        <taxon>Nostoc favosum</taxon>
    </lineage>
</organism>